<feature type="region of interest" description="Disordered" evidence="1">
    <location>
        <begin position="110"/>
        <end position="229"/>
    </location>
</feature>
<reference evidence="3" key="1">
    <citation type="journal article" date="2019" name="Int. J. Syst. Evol. Microbiol.">
        <title>The Global Catalogue of Microorganisms (GCM) 10K type strain sequencing project: providing services to taxonomists for standard genome sequencing and annotation.</title>
        <authorList>
            <consortium name="The Broad Institute Genomics Platform"/>
            <consortium name="The Broad Institute Genome Sequencing Center for Infectious Disease"/>
            <person name="Wu L."/>
            <person name="Ma J."/>
        </authorList>
    </citation>
    <scope>NUCLEOTIDE SEQUENCE [LARGE SCALE GENOMIC DNA]</scope>
    <source>
        <strain evidence="3">KLKA75</strain>
    </source>
</reference>
<comment type="caution">
    <text evidence="2">The sequence shown here is derived from an EMBL/GenBank/DDBJ whole genome shotgun (WGS) entry which is preliminary data.</text>
</comment>
<dbReference type="Proteomes" id="UP001595872">
    <property type="component" value="Unassembled WGS sequence"/>
</dbReference>
<proteinExistence type="predicted"/>
<sequence length="284" mass="27931">MVRTSARIPAATAVLRRALAHRAFRRLLVLAGLVTAGWLIGGAGQAFADTAAPVPADTAQARHGLLPASADAGASHGLIRDASEALGGRSSVPTALTRAPRGGAILPLPGRPALKIPASTPSGQPVPGGGRTTPGGPVTGGGTPGDTRPGTVSGTGSGTVSNDVATSPDRPARTAPHAAHAARTITRPSGGTAAKGSGHARRNVSRTVRHGSHTPVAPVAPAPAPAQAGSLAPVAGPVLFGGLGGVFLRRVWTPRGPKAVLVRASAERSPAVLGATDEPSIAPD</sequence>
<protein>
    <submittedName>
        <fullName evidence="2">Uncharacterized protein</fullName>
    </submittedName>
</protein>
<gene>
    <name evidence="2" type="ORF">ACFPCY_33445</name>
</gene>
<feature type="compositionally biased region" description="Low complexity" evidence="1">
    <location>
        <begin position="145"/>
        <end position="161"/>
    </location>
</feature>
<dbReference type="EMBL" id="JBHSIT010000011">
    <property type="protein sequence ID" value="MFC4912248.1"/>
    <property type="molecule type" value="Genomic_DNA"/>
</dbReference>
<evidence type="ECO:0000256" key="1">
    <source>
        <dbReference type="SAM" id="MobiDB-lite"/>
    </source>
</evidence>
<feature type="compositionally biased region" description="Gly residues" evidence="1">
    <location>
        <begin position="126"/>
        <end position="144"/>
    </location>
</feature>
<evidence type="ECO:0000313" key="3">
    <source>
        <dbReference type="Proteomes" id="UP001595872"/>
    </source>
</evidence>
<feature type="compositionally biased region" description="Low complexity" evidence="1">
    <location>
        <begin position="173"/>
        <end position="188"/>
    </location>
</feature>
<name>A0ABV9U9M1_9ACTN</name>
<feature type="compositionally biased region" description="Basic residues" evidence="1">
    <location>
        <begin position="198"/>
        <end position="212"/>
    </location>
</feature>
<accession>A0ABV9U9M1</accession>
<dbReference type="RefSeq" id="WP_378261953.1">
    <property type="nucleotide sequence ID" value="NZ_JBHSIT010000011.1"/>
</dbReference>
<organism evidence="2 3">
    <name type="scientific">Actinomadura gamaensis</name>
    <dbReference type="NCBI Taxonomy" id="1763541"/>
    <lineage>
        <taxon>Bacteria</taxon>
        <taxon>Bacillati</taxon>
        <taxon>Actinomycetota</taxon>
        <taxon>Actinomycetes</taxon>
        <taxon>Streptosporangiales</taxon>
        <taxon>Thermomonosporaceae</taxon>
        <taxon>Actinomadura</taxon>
    </lineage>
</organism>
<keyword evidence="3" id="KW-1185">Reference proteome</keyword>
<evidence type="ECO:0000313" key="2">
    <source>
        <dbReference type="EMBL" id="MFC4912248.1"/>
    </source>
</evidence>